<protein>
    <recommendedName>
        <fullName evidence="6">AIG1-type G domain-containing protein</fullName>
    </recommendedName>
</protein>
<evidence type="ECO:0000256" key="5">
    <source>
        <dbReference type="SAM" id="Phobius"/>
    </source>
</evidence>
<dbReference type="InterPro" id="IPR045058">
    <property type="entry name" value="GIMA/IAN/Toc"/>
</dbReference>
<dbReference type="PANTHER" id="PTHR10903">
    <property type="entry name" value="GTPASE, IMAP FAMILY MEMBER-RELATED"/>
    <property type="match status" value="1"/>
</dbReference>
<comment type="similarity">
    <text evidence="1">Belongs to the TRAFAC class TrmE-Era-EngA-EngB-Septin-like GTPase superfamily. AIG1/Toc34/Toc159-like paraseptin GTPase family. IAN subfamily.</text>
</comment>
<evidence type="ECO:0000259" key="6">
    <source>
        <dbReference type="PROSITE" id="PS51720"/>
    </source>
</evidence>
<keyword evidence="5" id="KW-0812">Transmembrane</keyword>
<evidence type="ECO:0000256" key="1">
    <source>
        <dbReference type="ARBA" id="ARBA00008535"/>
    </source>
</evidence>
<feature type="transmembrane region" description="Helical" evidence="5">
    <location>
        <begin position="12"/>
        <end position="31"/>
    </location>
</feature>
<dbReference type="SUPFAM" id="SSF52540">
    <property type="entry name" value="P-loop containing nucleoside triphosphate hydrolases"/>
    <property type="match status" value="2"/>
</dbReference>
<feature type="region of interest" description="Disordered" evidence="4">
    <location>
        <begin position="373"/>
        <end position="413"/>
    </location>
</feature>
<keyword evidence="5" id="KW-1133">Transmembrane helix</keyword>
<feature type="compositionally biased region" description="Basic and acidic residues" evidence="4">
    <location>
        <begin position="397"/>
        <end position="406"/>
    </location>
</feature>
<evidence type="ECO:0000313" key="7">
    <source>
        <dbReference type="EMBL" id="CAL1542387.1"/>
    </source>
</evidence>
<evidence type="ECO:0000313" key="8">
    <source>
        <dbReference type="Proteomes" id="UP001497497"/>
    </source>
</evidence>
<dbReference type="AlphaFoldDB" id="A0AAV2IC61"/>
<dbReference type="PANTHER" id="PTHR10903:SF184">
    <property type="entry name" value="GTP-BINDING PROTEIN A"/>
    <property type="match status" value="1"/>
</dbReference>
<proteinExistence type="inferred from homology"/>
<name>A0AAV2IC61_LYMST</name>
<comment type="caution">
    <text evidence="7">The sequence shown here is derived from an EMBL/GenBank/DDBJ whole genome shotgun (WGS) entry which is preliminary data.</text>
</comment>
<keyword evidence="5" id="KW-0472">Membrane</keyword>
<dbReference type="EMBL" id="CAXITT010000483">
    <property type="protein sequence ID" value="CAL1542387.1"/>
    <property type="molecule type" value="Genomic_DNA"/>
</dbReference>
<feature type="domain" description="AIG1-type G" evidence="6">
    <location>
        <begin position="418"/>
        <end position="634"/>
    </location>
</feature>
<evidence type="ECO:0000256" key="4">
    <source>
        <dbReference type="SAM" id="MobiDB-lite"/>
    </source>
</evidence>
<dbReference type="Pfam" id="PF04548">
    <property type="entry name" value="AIG1"/>
    <property type="match status" value="2"/>
</dbReference>
<dbReference type="PROSITE" id="PS51720">
    <property type="entry name" value="G_AIG1"/>
    <property type="match status" value="1"/>
</dbReference>
<keyword evidence="8" id="KW-1185">Reference proteome</keyword>
<evidence type="ECO:0000256" key="3">
    <source>
        <dbReference type="ARBA" id="ARBA00023134"/>
    </source>
</evidence>
<dbReference type="GO" id="GO:0005525">
    <property type="term" value="F:GTP binding"/>
    <property type="evidence" value="ECO:0007669"/>
    <property type="project" value="UniProtKB-KW"/>
</dbReference>
<dbReference type="InterPro" id="IPR006703">
    <property type="entry name" value="G_AIG1"/>
</dbReference>
<evidence type="ECO:0000256" key="2">
    <source>
        <dbReference type="ARBA" id="ARBA00022741"/>
    </source>
</evidence>
<dbReference type="Gene3D" id="3.40.50.300">
    <property type="entry name" value="P-loop containing nucleotide triphosphate hydrolases"/>
    <property type="match status" value="2"/>
</dbReference>
<dbReference type="InterPro" id="IPR027417">
    <property type="entry name" value="P-loop_NTPase"/>
</dbReference>
<gene>
    <name evidence="7" type="ORF">GSLYS_00015981001</name>
</gene>
<reference evidence="7 8" key="1">
    <citation type="submission" date="2024-04" db="EMBL/GenBank/DDBJ databases">
        <authorList>
            <consortium name="Genoscope - CEA"/>
            <person name="William W."/>
        </authorList>
    </citation>
    <scope>NUCLEOTIDE SEQUENCE [LARGE SCALE GENOMIC DNA]</scope>
</reference>
<organism evidence="7 8">
    <name type="scientific">Lymnaea stagnalis</name>
    <name type="common">Great pond snail</name>
    <name type="synonym">Helix stagnalis</name>
    <dbReference type="NCBI Taxonomy" id="6523"/>
    <lineage>
        <taxon>Eukaryota</taxon>
        <taxon>Metazoa</taxon>
        <taxon>Spiralia</taxon>
        <taxon>Lophotrochozoa</taxon>
        <taxon>Mollusca</taxon>
        <taxon>Gastropoda</taxon>
        <taxon>Heterobranchia</taxon>
        <taxon>Euthyneura</taxon>
        <taxon>Panpulmonata</taxon>
        <taxon>Hygrophila</taxon>
        <taxon>Lymnaeoidea</taxon>
        <taxon>Lymnaeidae</taxon>
        <taxon>Lymnaea</taxon>
    </lineage>
</organism>
<keyword evidence="2" id="KW-0547">Nucleotide-binding</keyword>
<sequence>MFQNVSSISCNKLFIFTTGFSFALFLKWCFVKFKQYNRSLKSEVNSRSINKEPLRLIIVGGSKSGKTWTLKTLTRNGRHITEESFEYQNLKFIRNDDAFGWKIIGATCQNVSDLFCKDSDGLKLFLTNLGYIYKILDNFHIVVFCLSFNNCLSHESKEYIEALKSVLGQAIIENHVIIAITNGEVFEESKRTGGFNNFEDWLNRLEPSVFKDVVKECKNRCVLLHTKTENEETEREQVQRFFLLCKDVVWDNACLRLSDGVDANIFSPQALTLNFPDIGLIGSDVGKERKQKYSSSTSSSDEMSCSDEFDDYFLDMTECKKHEKEFRFALSSVESLPSSRPTIVERAQASTESGFEKDSIFPIVTGVTASFESGFSEDDENKSPQPQTIDLWPGEMQRNRDQDKYSSLESPSTSVLKNDSLDLLLIGKTGDGISETGNTILGRQVFPTSSDVGSLTMNAHYDCCHFEGKDIKVVDCPGLGVTRLGVKDDVQQFADAINIAIANNPKGYHAIIYVFKFVNRFTKVDEKNVFTLKALLGENFIKDHGILVMTYGDSFVTEPTVREQNLSFEDWLKKQRNSHFLKFLDEFQNRIILFDNRTKDSEKKSAQVRKLVEVIESFSTNGKRYKNTDFERVENLRSGLLSSLSNEQEKQDVIDKIGRIISKIKNATDNEKGSDMLLKVSQEIEVLESFVREAFVKNEKLETTLSLITHMREALQAKQNEISNAIDYRDLLKKKRTHFERVRYESRKYQADDQDTKNKTAIQKIEKEIDTLESVFQMSKENYFSETNRKIEELLRRYVIEKNKNSEPIIPHLIDFIVSMFPIEKLLSKISQY</sequence>
<dbReference type="Proteomes" id="UP001497497">
    <property type="component" value="Unassembled WGS sequence"/>
</dbReference>
<accession>A0AAV2IC61</accession>
<keyword evidence="3" id="KW-0342">GTP-binding</keyword>